<protein>
    <submittedName>
        <fullName evidence="1">YmfQ family protein</fullName>
    </submittedName>
</protein>
<dbReference type="Pfam" id="PF10076">
    <property type="entry name" value="Phage_Mu_Gp48"/>
    <property type="match status" value="1"/>
</dbReference>
<reference evidence="2" key="1">
    <citation type="journal article" date="2019" name="Int. J. Syst. Evol. Microbiol.">
        <title>The Global Catalogue of Microorganisms (GCM) 10K type strain sequencing project: providing services to taxonomists for standard genome sequencing and annotation.</title>
        <authorList>
            <consortium name="The Broad Institute Genomics Platform"/>
            <consortium name="The Broad Institute Genome Sequencing Center for Infectious Disease"/>
            <person name="Wu L."/>
            <person name="Ma J."/>
        </authorList>
    </citation>
    <scope>NUCLEOTIDE SEQUENCE [LARGE SCALE GENOMIC DNA]</scope>
    <source>
        <strain evidence="2">KCTC 33676</strain>
    </source>
</reference>
<dbReference type="EMBL" id="JBHUMM010000007">
    <property type="protein sequence ID" value="MFD2671027.1"/>
    <property type="molecule type" value="Genomic_DNA"/>
</dbReference>
<name>A0ABW5R7G7_9BACL</name>
<keyword evidence="2" id="KW-1185">Reference proteome</keyword>
<comment type="caution">
    <text evidence="1">The sequence shown here is derived from an EMBL/GenBank/DDBJ whole genome shotgun (WGS) entry which is preliminary data.</text>
</comment>
<accession>A0ABW5R7G7</accession>
<proteinExistence type="predicted"/>
<evidence type="ECO:0000313" key="2">
    <source>
        <dbReference type="Proteomes" id="UP001597497"/>
    </source>
</evidence>
<evidence type="ECO:0000313" key="1">
    <source>
        <dbReference type="EMBL" id="MFD2671027.1"/>
    </source>
</evidence>
<dbReference type="InterPro" id="IPR018755">
    <property type="entry name" value="Phage_Mu_Gp48"/>
</dbReference>
<dbReference type="Proteomes" id="UP001597497">
    <property type="component" value="Unassembled WGS sequence"/>
</dbReference>
<dbReference type="RefSeq" id="WP_379928444.1">
    <property type="nucleotide sequence ID" value="NZ_JBHUMM010000007.1"/>
</dbReference>
<gene>
    <name evidence="1" type="ORF">ACFSUC_05320</name>
</gene>
<organism evidence="1 2">
    <name type="scientific">Marinicrinis sediminis</name>
    <dbReference type="NCBI Taxonomy" id="1652465"/>
    <lineage>
        <taxon>Bacteria</taxon>
        <taxon>Bacillati</taxon>
        <taxon>Bacillota</taxon>
        <taxon>Bacilli</taxon>
        <taxon>Bacillales</taxon>
        <taxon>Paenibacillaceae</taxon>
    </lineage>
</organism>
<sequence length="191" mass="22228">MTVRFAPIKDFQSSMSEMLPPYYRDSRIVMNLIASEGTELEGIYEEIQDVLRQFFMDTATWGLHRWEQLCGIVTDESKSLEQRRAVLKSKLRGIGTVTVELIKNVAEAYLNGEVSVQEKPTDYQIEVTFIGKRGIPTNLDDIKQAIVDIIPAHLQTLFKYTYLPWRELEASQMTWQQLRVKTWQEAEEMFV</sequence>